<dbReference type="GO" id="GO:0004190">
    <property type="term" value="F:aspartic-type endopeptidase activity"/>
    <property type="evidence" value="ECO:0007669"/>
    <property type="project" value="InterPro"/>
</dbReference>
<evidence type="ECO:0000256" key="1">
    <source>
        <dbReference type="ARBA" id="ARBA00022801"/>
    </source>
</evidence>
<name>A0A1F7I3V9_9BACT</name>
<dbReference type="Pfam" id="PF13650">
    <property type="entry name" value="Asp_protease_2"/>
    <property type="match status" value="1"/>
</dbReference>
<proteinExistence type="predicted"/>
<dbReference type="InterPro" id="IPR021109">
    <property type="entry name" value="Peptidase_aspartic_dom_sf"/>
</dbReference>
<evidence type="ECO:0000313" key="4">
    <source>
        <dbReference type="Proteomes" id="UP000176803"/>
    </source>
</evidence>
<sequence>MNYPYQKDISGAHYPLIDLLISYKNNSTRLFSLVDSGASISIFRPEVALMLGLKIETGKKIEMGGVGGKISGYLHQLRLDIAGKILSAPVVFSHQYEVSFNLLGREEVFKHFQIIFEENKLQTRFEK</sequence>
<comment type="caution">
    <text evidence="3">The sequence shown here is derived from an EMBL/GenBank/DDBJ whole genome shotgun (WGS) entry which is preliminary data.</text>
</comment>
<dbReference type="PROSITE" id="PS50175">
    <property type="entry name" value="ASP_PROT_RETROV"/>
    <property type="match status" value="1"/>
</dbReference>
<keyword evidence="1" id="KW-0378">Hydrolase</keyword>
<dbReference type="AlphaFoldDB" id="A0A1F7I3V9"/>
<accession>A0A1F7I3V9</accession>
<dbReference type="InterPro" id="IPR001995">
    <property type="entry name" value="Peptidase_A2_cat"/>
</dbReference>
<organism evidence="3 4">
    <name type="scientific">Candidatus Roizmanbacteria bacterium RIFCSPHIGHO2_12_FULL_41_11</name>
    <dbReference type="NCBI Taxonomy" id="1802052"/>
    <lineage>
        <taxon>Bacteria</taxon>
        <taxon>Candidatus Roizmaniibacteriota</taxon>
    </lineage>
</organism>
<dbReference type="GO" id="GO:0006508">
    <property type="term" value="P:proteolysis"/>
    <property type="evidence" value="ECO:0007669"/>
    <property type="project" value="InterPro"/>
</dbReference>
<reference evidence="3 4" key="1">
    <citation type="journal article" date="2016" name="Nat. Commun.">
        <title>Thousands of microbial genomes shed light on interconnected biogeochemical processes in an aquifer system.</title>
        <authorList>
            <person name="Anantharaman K."/>
            <person name="Brown C.T."/>
            <person name="Hug L.A."/>
            <person name="Sharon I."/>
            <person name="Castelle C.J."/>
            <person name="Probst A.J."/>
            <person name="Thomas B.C."/>
            <person name="Singh A."/>
            <person name="Wilkins M.J."/>
            <person name="Karaoz U."/>
            <person name="Brodie E.L."/>
            <person name="Williams K.H."/>
            <person name="Hubbard S.S."/>
            <person name="Banfield J.F."/>
        </authorList>
    </citation>
    <scope>NUCLEOTIDE SEQUENCE [LARGE SCALE GENOMIC DNA]</scope>
</reference>
<feature type="domain" description="Peptidase A2" evidence="2">
    <location>
        <begin position="30"/>
        <end position="107"/>
    </location>
</feature>
<dbReference type="EMBL" id="MGAC01000023">
    <property type="protein sequence ID" value="OGK38074.1"/>
    <property type="molecule type" value="Genomic_DNA"/>
</dbReference>
<evidence type="ECO:0000313" key="3">
    <source>
        <dbReference type="EMBL" id="OGK38074.1"/>
    </source>
</evidence>
<dbReference type="Gene3D" id="2.40.70.10">
    <property type="entry name" value="Acid Proteases"/>
    <property type="match status" value="1"/>
</dbReference>
<dbReference type="SUPFAM" id="SSF50630">
    <property type="entry name" value="Acid proteases"/>
    <property type="match status" value="1"/>
</dbReference>
<evidence type="ECO:0000259" key="2">
    <source>
        <dbReference type="PROSITE" id="PS50175"/>
    </source>
</evidence>
<gene>
    <name evidence="3" type="ORF">A3F03_02545</name>
</gene>
<dbReference type="Proteomes" id="UP000176803">
    <property type="component" value="Unassembled WGS sequence"/>
</dbReference>
<protein>
    <recommendedName>
        <fullName evidence="2">Peptidase A2 domain-containing protein</fullName>
    </recommendedName>
</protein>